<accession>A0A6N2NDD9</accession>
<protein>
    <submittedName>
        <fullName evidence="2">Uncharacterized protein</fullName>
    </submittedName>
</protein>
<name>A0A6N2NDD9_SALVM</name>
<evidence type="ECO:0000256" key="1">
    <source>
        <dbReference type="SAM" id="MobiDB-lite"/>
    </source>
</evidence>
<reference evidence="2" key="1">
    <citation type="submission" date="2019-03" db="EMBL/GenBank/DDBJ databases">
        <authorList>
            <person name="Mank J."/>
            <person name="Almeida P."/>
        </authorList>
    </citation>
    <scope>NUCLEOTIDE SEQUENCE</scope>
    <source>
        <strain evidence="2">78183</strain>
    </source>
</reference>
<sequence>MSPRSFRIAGKLFGFWPESDPRFSKYAQPPDAARFLSSHMRNAYTIKSKNRSPTPSSFSEPQGRKNHH</sequence>
<feature type="compositionally biased region" description="Polar residues" evidence="1">
    <location>
        <begin position="45"/>
        <end position="60"/>
    </location>
</feature>
<feature type="region of interest" description="Disordered" evidence="1">
    <location>
        <begin position="43"/>
        <end position="68"/>
    </location>
</feature>
<proteinExistence type="predicted"/>
<dbReference type="EMBL" id="CAADRP010002029">
    <property type="protein sequence ID" value="VFU59195.1"/>
    <property type="molecule type" value="Genomic_DNA"/>
</dbReference>
<gene>
    <name evidence="2" type="ORF">SVIM_LOCUS435485</name>
</gene>
<organism evidence="2">
    <name type="scientific">Salix viminalis</name>
    <name type="common">Common osier</name>
    <name type="synonym">Basket willow</name>
    <dbReference type="NCBI Taxonomy" id="40686"/>
    <lineage>
        <taxon>Eukaryota</taxon>
        <taxon>Viridiplantae</taxon>
        <taxon>Streptophyta</taxon>
        <taxon>Embryophyta</taxon>
        <taxon>Tracheophyta</taxon>
        <taxon>Spermatophyta</taxon>
        <taxon>Magnoliopsida</taxon>
        <taxon>eudicotyledons</taxon>
        <taxon>Gunneridae</taxon>
        <taxon>Pentapetalae</taxon>
        <taxon>rosids</taxon>
        <taxon>fabids</taxon>
        <taxon>Malpighiales</taxon>
        <taxon>Salicaceae</taxon>
        <taxon>Saliceae</taxon>
        <taxon>Salix</taxon>
    </lineage>
</organism>
<evidence type="ECO:0000313" key="2">
    <source>
        <dbReference type="EMBL" id="VFU59195.1"/>
    </source>
</evidence>
<dbReference type="AlphaFoldDB" id="A0A6N2NDD9"/>